<dbReference type="PANTHER" id="PTHR12126:SF11">
    <property type="entry name" value="NADH DEHYDROGENASE [UBIQUINONE] 1 ALPHA SUBCOMPLEX SUBUNIT 9, MITOCHONDRIAL"/>
    <property type="match status" value="1"/>
</dbReference>
<dbReference type="EMBL" id="BAAAZG010000045">
    <property type="protein sequence ID" value="GAA4090338.1"/>
    <property type="molecule type" value="Genomic_DNA"/>
</dbReference>
<accession>A0ABP7WJP1</accession>
<evidence type="ECO:0000259" key="1">
    <source>
        <dbReference type="Pfam" id="PF13460"/>
    </source>
</evidence>
<dbReference type="RefSeq" id="WP_344954124.1">
    <property type="nucleotide sequence ID" value="NZ_BAAAZG010000045.1"/>
</dbReference>
<dbReference type="PANTHER" id="PTHR12126">
    <property type="entry name" value="NADH-UBIQUINONE OXIDOREDUCTASE 39 KDA SUBUNIT-RELATED"/>
    <property type="match status" value="1"/>
</dbReference>
<comment type="caution">
    <text evidence="2">The sequence shown here is derived from an EMBL/GenBank/DDBJ whole genome shotgun (WGS) entry which is preliminary data.</text>
</comment>
<keyword evidence="3" id="KW-1185">Reference proteome</keyword>
<name>A0ABP7WJP1_9ACTN</name>
<evidence type="ECO:0000313" key="3">
    <source>
        <dbReference type="Proteomes" id="UP001500683"/>
    </source>
</evidence>
<dbReference type="InterPro" id="IPR016040">
    <property type="entry name" value="NAD(P)-bd_dom"/>
</dbReference>
<protein>
    <submittedName>
        <fullName evidence="2">NAD(P)H-binding protein</fullName>
    </submittedName>
</protein>
<feature type="domain" description="NAD(P)-binding" evidence="1">
    <location>
        <begin position="6"/>
        <end position="123"/>
    </location>
</feature>
<dbReference type="SUPFAM" id="SSF51735">
    <property type="entry name" value="NAD(P)-binding Rossmann-fold domains"/>
    <property type="match status" value="1"/>
</dbReference>
<dbReference type="Pfam" id="PF13460">
    <property type="entry name" value="NAD_binding_10"/>
    <property type="match status" value="1"/>
</dbReference>
<dbReference type="InterPro" id="IPR036291">
    <property type="entry name" value="NAD(P)-bd_dom_sf"/>
</dbReference>
<dbReference type="Proteomes" id="UP001500683">
    <property type="component" value="Unassembled WGS sequence"/>
</dbReference>
<gene>
    <name evidence="2" type="ORF">GCM10022214_58990</name>
</gene>
<reference evidence="3" key="1">
    <citation type="journal article" date="2019" name="Int. J. Syst. Evol. Microbiol.">
        <title>The Global Catalogue of Microorganisms (GCM) 10K type strain sequencing project: providing services to taxonomists for standard genome sequencing and annotation.</title>
        <authorList>
            <consortium name="The Broad Institute Genomics Platform"/>
            <consortium name="The Broad Institute Genome Sequencing Center for Infectious Disease"/>
            <person name="Wu L."/>
            <person name="Ma J."/>
        </authorList>
    </citation>
    <scope>NUCLEOTIDE SEQUENCE [LARGE SCALE GENOMIC DNA]</scope>
    <source>
        <strain evidence="3">JCM 16702</strain>
    </source>
</reference>
<organism evidence="2 3">
    <name type="scientific">Actinomadura miaoliensis</name>
    <dbReference type="NCBI Taxonomy" id="430685"/>
    <lineage>
        <taxon>Bacteria</taxon>
        <taxon>Bacillati</taxon>
        <taxon>Actinomycetota</taxon>
        <taxon>Actinomycetes</taxon>
        <taxon>Streptosporangiales</taxon>
        <taxon>Thermomonosporaceae</taxon>
        <taxon>Actinomadura</taxon>
    </lineage>
</organism>
<sequence length="236" mass="25329">MILVTGGTGRLGRIVVPLLREHGEVRTLGRGSGDIRCDLTKEEPALDGVEVVVHLAGGGKGDDVAARNLARAAGKANVRHLVHISVIGADRVPLAWMRAQAAAEQAIIDSGVPYTILRAAQFHYLAWDLARTLAKSPVVPVPGMRWQPVDAQDVAERLVELTLGAPAGRVPDLAGPKVYGIADLVRDYLRATGKHRLLLPVPLPGKAGRAYRDGDNLSLDADTGKRTWEEFVADQR</sequence>
<evidence type="ECO:0000313" key="2">
    <source>
        <dbReference type="EMBL" id="GAA4090338.1"/>
    </source>
</evidence>
<dbReference type="InterPro" id="IPR051207">
    <property type="entry name" value="ComplexI_NDUFA9_subunit"/>
</dbReference>
<proteinExistence type="predicted"/>
<dbReference type="Gene3D" id="3.40.50.720">
    <property type="entry name" value="NAD(P)-binding Rossmann-like Domain"/>
    <property type="match status" value="1"/>
</dbReference>